<organism evidence="1 2">
    <name type="scientific">Chlorobaculum parvum (strain DSM 263 / NCIMB 8327)</name>
    <name type="common">Chlorobium vibrioforme subsp. thiosulfatophilum</name>
    <dbReference type="NCBI Taxonomy" id="517417"/>
    <lineage>
        <taxon>Bacteria</taxon>
        <taxon>Pseudomonadati</taxon>
        <taxon>Chlorobiota</taxon>
        <taxon>Chlorobiia</taxon>
        <taxon>Chlorobiales</taxon>
        <taxon>Chlorobiaceae</taxon>
        <taxon>Chlorobaculum</taxon>
    </lineage>
</organism>
<proteinExistence type="predicted"/>
<dbReference type="STRING" id="517417.Cpar_0209"/>
<dbReference type="AlphaFoldDB" id="B3QRA3"/>
<evidence type="ECO:0000313" key="1">
    <source>
        <dbReference type="EMBL" id="ACF10636.1"/>
    </source>
</evidence>
<keyword evidence="2" id="KW-1185">Reference proteome</keyword>
<evidence type="ECO:0000313" key="2">
    <source>
        <dbReference type="Proteomes" id="UP000008811"/>
    </source>
</evidence>
<dbReference type="HOGENOM" id="CLU_3197719_0_0_10"/>
<sequence length="45" mass="5298">MQQVMREGALCIGWMVMDKHWITTITASKLTFFHCMVNKTPGLRW</sequence>
<accession>B3QRA3</accession>
<gene>
    <name evidence="1" type="ordered locus">Cpar_0209</name>
</gene>
<protein>
    <submittedName>
        <fullName evidence="1">Uncharacterized protein</fullName>
    </submittedName>
</protein>
<dbReference type="EMBL" id="CP001099">
    <property type="protein sequence ID" value="ACF10636.1"/>
    <property type="molecule type" value="Genomic_DNA"/>
</dbReference>
<dbReference type="RefSeq" id="WP_012501470.1">
    <property type="nucleotide sequence ID" value="NC_011027.1"/>
</dbReference>
<dbReference type="KEGG" id="cpc:Cpar_0209"/>
<dbReference type="Proteomes" id="UP000008811">
    <property type="component" value="Chromosome"/>
</dbReference>
<reference evidence="1" key="1">
    <citation type="submission" date="2008-06" db="EMBL/GenBank/DDBJ databases">
        <title>Complete sequence of Chlorobaculum parvum NCIB 8327.</title>
        <authorList>
            <consortium name="US DOE Joint Genome Institute"/>
            <person name="Lucas S."/>
            <person name="Copeland A."/>
            <person name="Lapidus A."/>
            <person name="Glavina del Rio T."/>
            <person name="Dalin E."/>
            <person name="Tice H."/>
            <person name="Bruce D."/>
            <person name="Goodwin L."/>
            <person name="Pitluck S."/>
            <person name="Schmutz J."/>
            <person name="Larimer F."/>
            <person name="Land M."/>
            <person name="Hauser L."/>
            <person name="Kyrpides N."/>
            <person name="Mikhailova N."/>
            <person name="Zhao F."/>
            <person name="Li T."/>
            <person name="Liu Z."/>
            <person name="Overmann J."/>
            <person name="Bryant D.A."/>
            <person name="Richardson P."/>
        </authorList>
    </citation>
    <scope>NUCLEOTIDE SEQUENCE [LARGE SCALE GENOMIC DNA]</scope>
    <source>
        <strain evidence="1">NCIB 8327</strain>
    </source>
</reference>
<name>B3QRA3_CHLP8</name>